<evidence type="ECO:0000313" key="3">
    <source>
        <dbReference type="EMBL" id="MBB6051628.1"/>
    </source>
</evidence>
<dbReference type="InterPro" id="IPR033756">
    <property type="entry name" value="YlxH/NBP35"/>
</dbReference>
<dbReference type="InterPro" id="IPR027417">
    <property type="entry name" value="P-loop_NTPase"/>
</dbReference>
<dbReference type="AlphaFoldDB" id="A0A7W9ST97"/>
<evidence type="ECO:0000313" key="4">
    <source>
        <dbReference type="Proteomes" id="UP000520814"/>
    </source>
</evidence>
<keyword evidence="2" id="KW-0067">ATP-binding</keyword>
<proteinExistence type="predicted"/>
<dbReference type="InterPro" id="IPR005702">
    <property type="entry name" value="Wzc-like_C"/>
</dbReference>
<evidence type="ECO:0000256" key="2">
    <source>
        <dbReference type="ARBA" id="ARBA00022840"/>
    </source>
</evidence>
<dbReference type="SUPFAM" id="SSF52540">
    <property type="entry name" value="P-loop containing nucleoside triphosphate hydrolases"/>
    <property type="match status" value="1"/>
</dbReference>
<reference evidence="3 4" key="1">
    <citation type="submission" date="2020-08" db="EMBL/GenBank/DDBJ databases">
        <title>Genomic Encyclopedia of Type Strains, Phase IV (KMG-IV): sequencing the most valuable type-strain genomes for metagenomic binning, comparative biology and taxonomic classification.</title>
        <authorList>
            <person name="Goeker M."/>
        </authorList>
    </citation>
    <scope>NUCLEOTIDE SEQUENCE [LARGE SCALE GENOMIC DNA]</scope>
    <source>
        <strain evidence="3 4">DSM 23562</strain>
    </source>
</reference>
<dbReference type="PANTHER" id="PTHR32309:SF13">
    <property type="entry name" value="FERRIC ENTEROBACTIN TRANSPORT PROTEIN FEPE"/>
    <property type="match status" value="1"/>
</dbReference>
<dbReference type="EMBL" id="JACHGW010000003">
    <property type="protein sequence ID" value="MBB6051628.1"/>
    <property type="molecule type" value="Genomic_DNA"/>
</dbReference>
<evidence type="ECO:0000256" key="1">
    <source>
        <dbReference type="ARBA" id="ARBA00022741"/>
    </source>
</evidence>
<keyword evidence="1" id="KW-0547">Nucleotide-binding</keyword>
<comment type="caution">
    <text evidence="3">The sequence shown here is derived from an EMBL/GenBank/DDBJ whole genome shotgun (WGS) entry which is preliminary data.</text>
</comment>
<name>A0A7W9ST97_ARMRO</name>
<dbReference type="RefSeq" id="WP_184198970.1">
    <property type="nucleotide sequence ID" value="NZ_JACHGW010000003.1"/>
</dbReference>
<keyword evidence="4" id="KW-1185">Reference proteome</keyword>
<dbReference type="Proteomes" id="UP000520814">
    <property type="component" value="Unassembled WGS sequence"/>
</dbReference>
<dbReference type="PANTHER" id="PTHR32309">
    <property type="entry name" value="TYROSINE-PROTEIN KINASE"/>
    <property type="match status" value="1"/>
</dbReference>
<accession>A0A7W9ST97</accession>
<dbReference type="InterPro" id="IPR050445">
    <property type="entry name" value="Bact_polysacc_biosynth/exp"/>
</dbReference>
<dbReference type="GO" id="GO:0005886">
    <property type="term" value="C:plasma membrane"/>
    <property type="evidence" value="ECO:0007669"/>
    <property type="project" value="TreeGrafter"/>
</dbReference>
<gene>
    <name evidence="3" type="ORF">HNQ39_003438</name>
</gene>
<dbReference type="Pfam" id="PF10609">
    <property type="entry name" value="ParA"/>
    <property type="match status" value="1"/>
</dbReference>
<dbReference type="GO" id="GO:0004713">
    <property type="term" value="F:protein tyrosine kinase activity"/>
    <property type="evidence" value="ECO:0007669"/>
    <property type="project" value="TreeGrafter"/>
</dbReference>
<sequence length="274" mass="29981">MITQDHPLEQPTMNEDHNDLSLERVAPTTSVTLVPAEALRRVHVAIERADADFAQLHAAMEWQLAESANSNHWDQAAEHLEDPLLDTDSVFGITSAVPGEGKTTIAMHLAFSIARNSGRKVCLIDFGMGDNDICRRLGVRTEKGVIDVLEGRDYVIRTLQLADCGDLSVIPAGKFPRNPNKAARSPAVTEIIAAVREIYDTVIVDLPAVSTGNALPIAEHLDKVMLVVCAGATPKDVVQQAVDRLGRRRVLGVVLNRMKSSVPRKIQQFFRKVA</sequence>
<dbReference type="Gene3D" id="3.40.50.300">
    <property type="entry name" value="P-loop containing nucleotide triphosphate hydrolases"/>
    <property type="match status" value="1"/>
</dbReference>
<dbReference type="GO" id="GO:0005524">
    <property type="term" value="F:ATP binding"/>
    <property type="evidence" value="ECO:0007669"/>
    <property type="project" value="UniProtKB-KW"/>
</dbReference>
<organism evidence="3 4">
    <name type="scientific">Armatimonas rosea</name>
    <dbReference type="NCBI Taxonomy" id="685828"/>
    <lineage>
        <taxon>Bacteria</taxon>
        <taxon>Bacillati</taxon>
        <taxon>Armatimonadota</taxon>
        <taxon>Armatimonadia</taxon>
        <taxon>Armatimonadales</taxon>
        <taxon>Armatimonadaceae</taxon>
        <taxon>Armatimonas</taxon>
    </lineage>
</organism>
<protein>
    <submittedName>
        <fullName evidence="3">Capsular exopolysaccharide synthesis family protein</fullName>
    </submittedName>
</protein>
<dbReference type="CDD" id="cd05387">
    <property type="entry name" value="BY-kinase"/>
    <property type="match status" value="1"/>
</dbReference>